<evidence type="ECO:0000256" key="1">
    <source>
        <dbReference type="ARBA" id="ARBA00004196"/>
    </source>
</evidence>
<evidence type="ECO:0000313" key="6">
    <source>
        <dbReference type="Proteomes" id="UP001498476"/>
    </source>
</evidence>
<sequence length="332" mass="35210">MTLAKLLVSALGMAAVAAAAAFPISERELVTTTTLYTTSTLTHYIASATTPSALATPAPSSSNGTDTKLPGIAYAPYRGDHNCKTEAQVNDDFSKFNGSYSLVRIYGTDCDQVSICHGAAKDIQVRLFLGIWDIDAVVEEAQKIIDGINGDWDIVHTVSVGNELVNNGKASPEKVVAAVKKARSILRTAGYKGPVVTVDTFVAAAAHPELCRESDYCAINAHGFFDSTITANEAGSWLTRTVASLQDTLPSDKKVMVTESGWPCKGLTNGLAVPGASEQQAAITSIKKAFANKMSDLILFSAFNTPWKAEEKATFNAEPFWGIDGAISSSDM</sequence>
<feature type="chain" id="PRO_5047521600" evidence="4">
    <location>
        <begin position="22"/>
        <end position="332"/>
    </location>
</feature>
<comment type="caution">
    <text evidence="5">The sequence shown here is derived from an EMBL/GenBank/DDBJ whole genome shotgun (WGS) entry which is preliminary data.</text>
</comment>
<comment type="subcellular location">
    <subcellularLocation>
        <location evidence="1">Cell envelope</location>
    </subcellularLocation>
</comment>
<protein>
    <submittedName>
        <fullName evidence="5">Cell surface mannoprotein mp65</fullName>
        <ecNumber evidence="5">3.2.1.58</ecNumber>
    </submittedName>
</protein>
<dbReference type="PANTHER" id="PTHR16631">
    <property type="entry name" value="GLUCAN 1,3-BETA-GLUCOSIDASE"/>
    <property type="match status" value="1"/>
</dbReference>
<organism evidence="5 6">
    <name type="scientific">Neonectria punicea</name>
    <dbReference type="NCBI Taxonomy" id="979145"/>
    <lineage>
        <taxon>Eukaryota</taxon>
        <taxon>Fungi</taxon>
        <taxon>Dikarya</taxon>
        <taxon>Ascomycota</taxon>
        <taxon>Pezizomycotina</taxon>
        <taxon>Sordariomycetes</taxon>
        <taxon>Hypocreomycetidae</taxon>
        <taxon>Hypocreales</taxon>
        <taxon>Nectriaceae</taxon>
        <taxon>Neonectria</taxon>
    </lineage>
</organism>
<feature type="signal peptide" evidence="4">
    <location>
        <begin position="1"/>
        <end position="21"/>
    </location>
</feature>
<accession>A0ABR1H779</accession>
<name>A0ABR1H779_9HYPO</name>
<dbReference type="Proteomes" id="UP001498476">
    <property type="component" value="Unassembled WGS sequence"/>
</dbReference>
<keyword evidence="6" id="KW-1185">Reference proteome</keyword>
<gene>
    <name evidence="5" type="primary">MP65</name>
    <name evidence="5" type="ORF">QQX98_004876</name>
</gene>
<dbReference type="GO" id="GO:0004338">
    <property type="term" value="F:glucan exo-1,3-beta-glucosidase activity"/>
    <property type="evidence" value="ECO:0007669"/>
    <property type="project" value="UniProtKB-EC"/>
</dbReference>
<proteinExistence type="inferred from homology"/>
<dbReference type="EC" id="3.2.1.58" evidence="5"/>
<evidence type="ECO:0000256" key="2">
    <source>
        <dbReference type="ARBA" id="ARBA00008773"/>
    </source>
</evidence>
<evidence type="ECO:0000313" key="5">
    <source>
        <dbReference type="EMBL" id="KAK7416965.1"/>
    </source>
</evidence>
<dbReference type="Gene3D" id="3.20.20.80">
    <property type="entry name" value="Glycosidases"/>
    <property type="match status" value="1"/>
</dbReference>
<keyword evidence="4" id="KW-0732">Signal</keyword>
<dbReference type="SUPFAM" id="SSF51445">
    <property type="entry name" value="(Trans)glycosidases"/>
    <property type="match status" value="1"/>
</dbReference>
<dbReference type="PANTHER" id="PTHR16631:SF14">
    <property type="entry name" value="FAMILY 17 GLUCOSIDASE SCW10-RELATED"/>
    <property type="match status" value="1"/>
</dbReference>
<reference evidence="5 6" key="1">
    <citation type="journal article" date="2025" name="Microbiol. Resour. Announc.">
        <title>Draft genome sequences for Neonectria magnoliae and Neonectria punicea, canker pathogens of Liriodendron tulipifera and Acer saccharum in West Virginia.</title>
        <authorList>
            <person name="Petronek H.M."/>
            <person name="Kasson M.T."/>
            <person name="Metheny A.M."/>
            <person name="Stauder C.M."/>
            <person name="Lovett B."/>
            <person name="Lynch S.C."/>
            <person name="Garnas J.R."/>
            <person name="Kasson L.R."/>
            <person name="Stajich J.E."/>
        </authorList>
    </citation>
    <scope>NUCLEOTIDE SEQUENCE [LARGE SCALE GENOMIC DNA]</scope>
    <source>
        <strain evidence="5 6">NRRL 64653</strain>
    </source>
</reference>
<keyword evidence="3 5" id="KW-0378">Hydrolase</keyword>
<dbReference type="EMBL" id="JAZAVJ010000062">
    <property type="protein sequence ID" value="KAK7416965.1"/>
    <property type="molecule type" value="Genomic_DNA"/>
</dbReference>
<keyword evidence="5" id="KW-0326">Glycosidase</keyword>
<dbReference type="InterPro" id="IPR017853">
    <property type="entry name" value="GH"/>
</dbReference>
<evidence type="ECO:0000256" key="3">
    <source>
        <dbReference type="ARBA" id="ARBA00022801"/>
    </source>
</evidence>
<comment type="similarity">
    <text evidence="2">Belongs to the glycosyl hydrolase 17 family.</text>
</comment>
<evidence type="ECO:0000256" key="4">
    <source>
        <dbReference type="SAM" id="SignalP"/>
    </source>
</evidence>
<dbReference type="InterPro" id="IPR050732">
    <property type="entry name" value="Beta-glucan_modifiers"/>
</dbReference>